<sequence length="235" mass="27228">MKKIILIDDNNKNQRAVYGASFVDEDFYADVLYHVEKLNSQSDLSFLNDAVCVMLHDSLEDYINGEFVFSSHKAKERIEDYIQETGVPYVLFSDGHSITAEWREETPNVVYSIKKSEFYLHLKDFISYFKKCGNIDMRIIAYGKDFLRDLICKWCQLIIHDLNGLTTNEYIDISCINKKALRQVIGNSQPQIGISFDEIMCKIEDQEITVGQMRTNINSIISSVKKYGKNINSWE</sequence>
<gene>
    <name evidence="1" type="ORF">BARVI_12120</name>
</gene>
<name>W0ET87_9BACT</name>
<dbReference type="RefSeq" id="WP_025279435.1">
    <property type="nucleotide sequence ID" value="NZ_CP007034.1"/>
</dbReference>
<reference evidence="1 2" key="1">
    <citation type="submission" date="2013-12" db="EMBL/GenBank/DDBJ databases">
        <authorList>
            <consortium name="DOE Joint Genome Institute"/>
            <person name="Eisen J."/>
            <person name="Huntemann M."/>
            <person name="Han J."/>
            <person name="Chen A."/>
            <person name="Kyrpides N."/>
            <person name="Mavromatis K."/>
            <person name="Markowitz V."/>
            <person name="Palaniappan K."/>
            <person name="Ivanova N."/>
            <person name="Schaumberg A."/>
            <person name="Pati A."/>
            <person name="Liolios K."/>
            <person name="Nordberg H.P."/>
            <person name="Cantor M.N."/>
            <person name="Hua S.X."/>
            <person name="Woyke T."/>
        </authorList>
    </citation>
    <scope>NUCLEOTIDE SEQUENCE [LARGE SCALE GENOMIC DNA]</scope>
    <source>
        <strain evidence="2">DSM 18177</strain>
    </source>
</reference>
<dbReference type="OrthoDB" id="1119199at2"/>
<evidence type="ECO:0000313" key="2">
    <source>
        <dbReference type="Proteomes" id="UP000018901"/>
    </source>
</evidence>
<keyword evidence="2" id="KW-1185">Reference proteome</keyword>
<proteinExistence type="predicted"/>
<dbReference type="Proteomes" id="UP000018901">
    <property type="component" value="Chromosome"/>
</dbReference>
<dbReference type="eggNOG" id="ENOG5033ZAM">
    <property type="taxonomic scope" value="Bacteria"/>
</dbReference>
<protein>
    <submittedName>
        <fullName evidence="1">Uncharacterized protein</fullName>
    </submittedName>
</protein>
<dbReference type="GeneID" id="90530121"/>
<dbReference type="HOGENOM" id="CLU_1178394_0_0_10"/>
<dbReference type="AlphaFoldDB" id="W0ET87"/>
<dbReference type="EMBL" id="CP007034">
    <property type="protein sequence ID" value="AHF13987.1"/>
    <property type="molecule type" value="Genomic_DNA"/>
</dbReference>
<accession>W0ET87</accession>
<organism evidence="1 2">
    <name type="scientific">Barnesiella viscericola DSM 18177</name>
    <dbReference type="NCBI Taxonomy" id="880074"/>
    <lineage>
        <taxon>Bacteria</taxon>
        <taxon>Pseudomonadati</taxon>
        <taxon>Bacteroidota</taxon>
        <taxon>Bacteroidia</taxon>
        <taxon>Bacteroidales</taxon>
        <taxon>Barnesiellaceae</taxon>
        <taxon>Barnesiella</taxon>
    </lineage>
</organism>
<evidence type="ECO:0000313" key="1">
    <source>
        <dbReference type="EMBL" id="AHF13987.1"/>
    </source>
</evidence>
<dbReference type="STRING" id="880074.BARVI_12120"/>
<dbReference type="KEGG" id="bvs:BARVI_12120"/>